<protein>
    <submittedName>
        <fullName evidence="2">Uncharacterized protein</fullName>
    </submittedName>
</protein>
<proteinExistence type="predicted"/>
<reference evidence="2 3" key="1">
    <citation type="journal article" date="2016" name="Front. Microbiol.">
        <title>Genomic Resource of Rice Seed Associated Bacteria.</title>
        <authorList>
            <person name="Midha S."/>
            <person name="Bansal K."/>
            <person name="Sharma S."/>
            <person name="Kumar N."/>
            <person name="Patil P.P."/>
            <person name="Chaudhry V."/>
            <person name="Patil P.B."/>
        </authorList>
    </citation>
    <scope>NUCLEOTIDE SEQUENCE [LARGE SCALE GENOMIC DNA]</scope>
    <source>
        <strain evidence="2 3">NS226</strain>
    </source>
</reference>
<name>A0A175R6P7_9HYPH</name>
<organism evidence="2 3">
    <name type="scientific">Aureimonas ureilytica</name>
    <dbReference type="NCBI Taxonomy" id="401562"/>
    <lineage>
        <taxon>Bacteria</taxon>
        <taxon>Pseudomonadati</taxon>
        <taxon>Pseudomonadota</taxon>
        <taxon>Alphaproteobacteria</taxon>
        <taxon>Hyphomicrobiales</taxon>
        <taxon>Aurantimonadaceae</taxon>
        <taxon>Aureimonas</taxon>
    </lineage>
</organism>
<evidence type="ECO:0000313" key="2">
    <source>
        <dbReference type="EMBL" id="KTQ95137.1"/>
    </source>
</evidence>
<gene>
    <name evidence="2" type="ORF">NS226_13205</name>
</gene>
<dbReference type="STRING" id="401562.NS365_20330"/>
<dbReference type="EMBL" id="LDPZ01000024">
    <property type="protein sequence ID" value="KTQ95137.1"/>
    <property type="molecule type" value="Genomic_DNA"/>
</dbReference>
<dbReference type="AlphaFoldDB" id="A0A175R6P7"/>
<evidence type="ECO:0000313" key="3">
    <source>
        <dbReference type="Proteomes" id="UP000078272"/>
    </source>
</evidence>
<dbReference type="PATRIC" id="fig|401562.3.peg.2213"/>
<feature type="region of interest" description="Disordered" evidence="1">
    <location>
        <begin position="101"/>
        <end position="129"/>
    </location>
</feature>
<sequence length="129" mass="13275">MAATLALIGAPLSACQPLLPRDDTPTILPRLGAAPASGPSAQRLDENGYPLIGAFPKAAAPQVSNEEVQATRNRFANVAARATPPNDAAYQRRVGELSQIAAQQQSEAEARLRAATTGSAADAASSRAQ</sequence>
<dbReference type="Proteomes" id="UP000078272">
    <property type="component" value="Unassembled WGS sequence"/>
</dbReference>
<evidence type="ECO:0000256" key="1">
    <source>
        <dbReference type="SAM" id="MobiDB-lite"/>
    </source>
</evidence>
<comment type="caution">
    <text evidence="2">The sequence shown here is derived from an EMBL/GenBank/DDBJ whole genome shotgun (WGS) entry which is preliminary data.</text>
</comment>
<accession>A0A175R6P7</accession>